<evidence type="ECO:0000256" key="3">
    <source>
        <dbReference type="ARBA" id="ARBA00022801"/>
    </source>
</evidence>
<evidence type="ECO:0000256" key="2">
    <source>
        <dbReference type="ARBA" id="ARBA00022763"/>
    </source>
</evidence>
<gene>
    <name evidence="10" type="ORF">SAMN05660282_01057</name>
</gene>
<dbReference type="PANTHER" id="PTHR47964:SF1">
    <property type="entry name" value="ATP-DEPENDENT DNA HELICASE HOMOLOG RECG, CHLOROPLASTIC"/>
    <property type="match status" value="1"/>
</dbReference>
<keyword evidence="4 10" id="KW-0347">Helicase</keyword>
<proteinExistence type="predicted"/>
<accession>A0A1I2SGB0</accession>
<dbReference type="Pfam" id="PF00271">
    <property type="entry name" value="Helicase_C"/>
    <property type="match status" value="1"/>
</dbReference>
<organism evidence="10 11">
    <name type="scientific">Corynebacterium spheniscorum</name>
    <dbReference type="NCBI Taxonomy" id="185761"/>
    <lineage>
        <taxon>Bacteria</taxon>
        <taxon>Bacillati</taxon>
        <taxon>Actinomycetota</taxon>
        <taxon>Actinomycetes</taxon>
        <taxon>Mycobacteriales</taxon>
        <taxon>Corynebacteriaceae</taxon>
        <taxon>Corynebacterium</taxon>
    </lineage>
</organism>
<evidence type="ECO:0000259" key="9">
    <source>
        <dbReference type="PROSITE" id="PS51194"/>
    </source>
</evidence>
<feature type="domain" description="Helicase C-terminal" evidence="9">
    <location>
        <begin position="479"/>
        <end position="635"/>
    </location>
</feature>
<keyword evidence="5" id="KW-0067">ATP-binding</keyword>
<dbReference type="EMBL" id="FOPJ01000005">
    <property type="protein sequence ID" value="SFG49947.1"/>
    <property type="molecule type" value="Genomic_DNA"/>
</dbReference>
<evidence type="ECO:0000313" key="11">
    <source>
        <dbReference type="Proteomes" id="UP000199065"/>
    </source>
</evidence>
<evidence type="ECO:0000313" key="10">
    <source>
        <dbReference type="EMBL" id="SFG49947.1"/>
    </source>
</evidence>
<dbReference type="GO" id="GO:0003678">
    <property type="term" value="F:DNA helicase activity"/>
    <property type="evidence" value="ECO:0007669"/>
    <property type="project" value="TreeGrafter"/>
</dbReference>
<keyword evidence="2" id="KW-0227">DNA damage</keyword>
<dbReference type="SMART" id="SM00490">
    <property type="entry name" value="HELICc"/>
    <property type="match status" value="1"/>
</dbReference>
<dbReference type="Pfam" id="PF19833">
    <property type="entry name" value="RecG_dom3_C"/>
    <property type="match status" value="1"/>
</dbReference>
<keyword evidence="3" id="KW-0378">Hydrolase</keyword>
<dbReference type="InterPro" id="IPR047112">
    <property type="entry name" value="RecG/Mfd"/>
</dbReference>
<dbReference type="GO" id="GO:0006281">
    <property type="term" value="P:DNA repair"/>
    <property type="evidence" value="ECO:0007669"/>
    <property type="project" value="UniProtKB-KW"/>
</dbReference>
<dbReference type="SUPFAM" id="SSF52540">
    <property type="entry name" value="P-loop containing nucleoside triphosphate hydrolases"/>
    <property type="match status" value="2"/>
</dbReference>
<dbReference type="PROSITE" id="PS51192">
    <property type="entry name" value="HELICASE_ATP_BIND_1"/>
    <property type="match status" value="1"/>
</dbReference>
<dbReference type="GO" id="GO:0003677">
    <property type="term" value="F:DNA binding"/>
    <property type="evidence" value="ECO:0007669"/>
    <property type="project" value="UniProtKB-KW"/>
</dbReference>
<keyword evidence="7" id="KW-0234">DNA repair</keyword>
<feature type="domain" description="Helicase ATP-binding" evidence="8">
    <location>
        <begin position="287"/>
        <end position="453"/>
    </location>
</feature>
<reference evidence="10 11" key="1">
    <citation type="submission" date="2016-10" db="EMBL/GenBank/DDBJ databases">
        <authorList>
            <person name="de Groot N.N."/>
        </authorList>
    </citation>
    <scope>NUCLEOTIDE SEQUENCE [LARGE SCALE GENOMIC DNA]</scope>
    <source>
        <strain>J11</strain>
        <strain evidence="11">PG 39</strain>
    </source>
</reference>
<sequence length="696" mass="77392">MFLGWRDQRPLSDLLPAKEAKLLDRKLELKTVEDLLLYFPRGWTDSSQSPDSEHLTCMGRILHSHTRYGHRGGKVHEIAVQCPQGVIRAVFFRAQLPSQVLVKDRVALLSGKAEHGLHGVRLLHPDFLVMPGPHNSAIGGGQLAGTNAYAKKLPEIVEKYPVLPIYPAKKGLNSWRIMMAVLTVLEKVPPIPEPLRRVPRGMLSMDRAIRGMHIPGPEGSEPAARRMKYNEALTLGLVMALRRADTETRKAPPIPRVAGGAYDRQMESLPFEFTNEQQRCLREIESDLARNRPMSRLLQGEVGSGKTVVALMAMLRCVDDGKQCVLLAPTEVLAAQHASSIKMMLARENSNVKVTLLTGSMQTAKKKQSLLDIVTGESHIVIGTHALIQKNVEFYDLGLVIVDEQHRFGVEQRDRLRAKGRDGMTPHLLVMTATPIPRTVAITVFGDLAVSTMRGLPKGRQTIQTALVPDNKPAWKARARQRMYEEMRDGRQVYLVCPRIHNAGGVLEVGEYMKEYFKEFNVGILHGQMTGEEKDEIMGKFVAGDINLLVSTTVIEVGVDVANASMIVIREAESFGVSQLHQLRGRVGRGTHKSLCLLHTKAEPGSPALMRLQQVAEHDNGFKLAEVDLAMRREGDVLGTSQSGTDGKLKTLNLLEDYNLIMQANRDAELLVKTDRGWAAATVRDYEERTTYLEKS</sequence>
<dbReference type="SMART" id="SM00487">
    <property type="entry name" value="DEXDc"/>
    <property type="match status" value="1"/>
</dbReference>
<dbReference type="PROSITE" id="PS51194">
    <property type="entry name" value="HELICASE_CTER"/>
    <property type="match status" value="1"/>
</dbReference>
<evidence type="ECO:0000256" key="7">
    <source>
        <dbReference type="ARBA" id="ARBA00023204"/>
    </source>
</evidence>
<keyword evidence="1" id="KW-0547">Nucleotide-binding</keyword>
<dbReference type="Proteomes" id="UP000199065">
    <property type="component" value="Unassembled WGS sequence"/>
</dbReference>
<evidence type="ECO:0000259" key="8">
    <source>
        <dbReference type="PROSITE" id="PS51192"/>
    </source>
</evidence>
<keyword evidence="11" id="KW-1185">Reference proteome</keyword>
<evidence type="ECO:0000256" key="6">
    <source>
        <dbReference type="ARBA" id="ARBA00023125"/>
    </source>
</evidence>
<protein>
    <submittedName>
        <fullName evidence="10">ATP-dependent DNA helicase RecG</fullName>
    </submittedName>
</protein>
<dbReference type="Pfam" id="PF00270">
    <property type="entry name" value="DEAD"/>
    <property type="match status" value="1"/>
</dbReference>
<dbReference type="InterPro" id="IPR045562">
    <property type="entry name" value="RecG_dom3_C"/>
</dbReference>
<evidence type="ECO:0000256" key="1">
    <source>
        <dbReference type="ARBA" id="ARBA00022741"/>
    </source>
</evidence>
<dbReference type="InterPro" id="IPR012340">
    <property type="entry name" value="NA-bd_OB-fold"/>
</dbReference>
<name>A0A1I2SGB0_9CORY</name>
<dbReference type="GO" id="GO:0016787">
    <property type="term" value="F:hydrolase activity"/>
    <property type="evidence" value="ECO:0007669"/>
    <property type="project" value="UniProtKB-KW"/>
</dbReference>
<dbReference type="InterPro" id="IPR001650">
    <property type="entry name" value="Helicase_C-like"/>
</dbReference>
<dbReference type="PANTHER" id="PTHR47964">
    <property type="entry name" value="ATP-DEPENDENT DNA HELICASE HOMOLOG RECG, CHLOROPLASTIC"/>
    <property type="match status" value="1"/>
</dbReference>
<dbReference type="OrthoDB" id="9804325at2"/>
<dbReference type="AlphaFoldDB" id="A0A1I2SGB0"/>
<dbReference type="SUPFAM" id="SSF50249">
    <property type="entry name" value="Nucleic acid-binding proteins"/>
    <property type="match status" value="1"/>
</dbReference>
<evidence type="ECO:0000256" key="4">
    <source>
        <dbReference type="ARBA" id="ARBA00022806"/>
    </source>
</evidence>
<dbReference type="GO" id="GO:0005524">
    <property type="term" value="F:ATP binding"/>
    <property type="evidence" value="ECO:0007669"/>
    <property type="project" value="UniProtKB-KW"/>
</dbReference>
<evidence type="ECO:0000256" key="5">
    <source>
        <dbReference type="ARBA" id="ARBA00022840"/>
    </source>
</evidence>
<dbReference type="CDD" id="cd17992">
    <property type="entry name" value="DEXHc_RecG"/>
    <property type="match status" value="1"/>
</dbReference>
<dbReference type="InterPro" id="IPR027417">
    <property type="entry name" value="P-loop_NTPase"/>
</dbReference>
<dbReference type="Gene3D" id="3.40.50.300">
    <property type="entry name" value="P-loop containing nucleotide triphosphate hydrolases"/>
    <property type="match status" value="2"/>
</dbReference>
<dbReference type="STRING" id="185761.SAMN05660282_01057"/>
<keyword evidence="6" id="KW-0238">DNA-binding</keyword>
<dbReference type="InterPro" id="IPR011545">
    <property type="entry name" value="DEAD/DEAH_box_helicase_dom"/>
</dbReference>
<dbReference type="InterPro" id="IPR014001">
    <property type="entry name" value="Helicase_ATP-bd"/>
</dbReference>